<reference evidence="2" key="1">
    <citation type="journal article" date="2020" name="BMC Genomics">
        <title>Correction to: Identification and distribution of gene clusters required for synthesis of sphingolipid metabolism inhibitors in diverse species of the filamentous fungus Fusarium.</title>
        <authorList>
            <person name="Kim H.S."/>
            <person name="Lohmar J.M."/>
            <person name="Busman M."/>
            <person name="Brown D.W."/>
            <person name="Naumann T.A."/>
            <person name="Divon H.H."/>
            <person name="Lysoe E."/>
            <person name="Uhlig S."/>
            <person name="Proctor R.H."/>
        </authorList>
    </citation>
    <scope>NUCLEOTIDE SEQUENCE</scope>
    <source>
        <strain evidence="2">NRRL 20472</strain>
    </source>
</reference>
<dbReference type="OrthoDB" id="5227259at2759"/>
<accession>A0A8H4X082</accession>
<comment type="caution">
    <text evidence="2">The sequence shown here is derived from an EMBL/GenBank/DDBJ whole genome shotgun (WGS) entry which is preliminary data.</text>
</comment>
<feature type="signal peptide" evidence="1">
    <location>
        <begin position="1"/>
        <end position="24"/>
    </location>
</feature>
<proteinExistence type="predicted"/>
<dbReference type="Proteomes" id="UP000622797">
    <property type="component" value="Unassembled WGS sequence"/>
</dbReference>
<protein>
    <submittedName>
        <fullName evidence="2">Uncharacterized protein</fullName>
    </submittedName>
</protein>
<dbReference type="EMBL" id="JABEXW010000758">
    <property type="protein sequence ID" value="KAF4956254.1"/>
    <property type="molecule type" value="Genomic_DNA"/>
</dbReference>
<gene>
    <name evidence="2" type="ORF">FSARC_11653</name>
</gene>
<name>A0A8H4X082_9HYPO</name>
<organism evidence="2 3">
    <name type="scientific">Fusarium sarcochroum</name>
    <dbReference type="NCBI Taxonomy" id="1208366"/>
    <lineage>
        <taxon>Eukaryota</taxon>
        <taxon>Fungi</taxon>
        <taxon>Dikarya</taxon>
        <taxon>Ascomycota</taxon>
        <taxon>Pezizomycotina</taxon>
        <taxon>Sordariomycetes</taxon>
        <taxon>Hypocreomycetidae</taxon>
        <taxon>Hypocreales</taxon>
        <taxon>Nectriaceae</taxon>
        <taxon>Fusarium</taxon>
        <taxon>Fusarium lateritium species complex</taxon>
    </lineage>
</organism>
<evidence type="ECO:0000313" key="3">
    <source>
        <dbReference type="Proteomes" id="UP000622797"/>
    </source>
</evidence>
<dbReference type="AlphaFoldDB" id="A0A8H4X082"/>
<sequence>MHLTPQVTLSLLTVLWAIINNAGAVKQPKAVWQTQCWDVKTTWAKTQDCSGAFDLLEGRMKRGEVESGPYDGCKEIVRKAERTYLWAQTDDGGTGGTTALEGFEQFGEEHTYAEVHLATSTLTNHNNPDYNQPEKAKRYAKYNNVEKWRALVRRDEEWVRHTQFVVRDQWANRDSATDGDLTRQQQSDLTSRLRTDWISDNGHTTRRRSAIGRISDSNRHTWTLAFHSAALNTLNSSPIVDREPIISSFFTLLLDDAGSLK</sequence>
<feature type="chain" id="PRO_5034978894" evidence="1">
    <location>
        <begin position="25"/>
        <end position="261"/>
    </location>
</feature>
<reference evidence="2" key="2">
    <citation type="submission" date="2020-05" db="EMBL/GenBank/DDBJ databases">
        <authorList>
            <person name="Kim H.-S."/>
            <person name="Proctor R.H."/>
            <person name="Brown D.W."/>
        </authorList>
    </citation>
    <scope>NUCLEOTIDE SEQUENCE</scope>
    <source>
        <strain evidence="2">NRRL 20472</strain>
    </source>
</reference>
<keyword evidence="3" id="KW-1185">Reference proteome</keyword>
<evidence type="ECO:0000256" key="1">
    <source>
        <dbReference type="SAM" id="SignalP"/>
    </source>
</evidence>
<evidence type="ECO:0000313" key="2">
    <source>
        <dbReference type="EMBL" id="KAF4956254.1"/>
    </source>
</evidence>
<keyword evidence="1" id="KW-0732">Signal</keyword>